<reference evidence="2 3" key="1">
    <citation type="submission" date="2018-01" db="EMBL/GenBank/DDBJ databases">
        <title>Comparative genomics of Mycobacterium mucogenicum and Mycobacterium neoaurum clade members emphasizing tRNA and non-coding RNA.</title>
        <authorList>
            <person name="Behra P.R.K."/>
            <person name="Pettersson B.M.F."/>
            <person name="Das S."/>
            <person name="Dasgupta S."/>
            <person name="Kirsebom L.A."/>
        </authorList>
    </citation>
    <scope>NUCLEOTIDE SEQUENCE [LARGE SCALE GENOMIC DNA]</scope>
    <source>
        <strain evidence="2 3">DSM 45104</strain>
    </source>
</reference>
<protein>
    <submittedName>
        <fullName evidence="2">Uncharacterized protein</fullName>
    </submittedName>
</protein>
<evidence type="ECO:0000256" key="1">
    <source>
        <dbReference type="SAM" id="MobiDB-lite"/>
    </source>
</evidence>
<dbReference type="Proteomes" id="UP000309984">
    <property type="component" value="Unassembled WGS sequence"/>
</dbReference>
<dbReference type="RefSeq" id="WP_138250147.1">
    <property type="nucleotide sequence ID" value="NZ_AP022616.1"/>
</dbReference>
<proteinExistence type="predicted"/>
<feature type="region of interest" description="Disordered" evidence="1">
    <location>
        <begin position="44"/>
        <end position="69"/>
    </location>
</feature>
<accession>A0AA94RD15</accession>
<dbReference type="EMBL" id="POTM01000048">
    <property type="protein sequence ID" value="TLH64323.1"/>
    <property type="molecule type" value="Genomic_DNA"/>
</dbReference>
<name>A0AA94RD15_9MYCO</name>
<organism evidence="2 3">
    <name type="scientific">Mycolicibacterium phocaicum</name>
    <dbReference type="NCBI Taxonomy" id="319706"/>
    <lineage>
        <taxon>Bacteria</taxon>
        <taxon>Bacillati</taxon>
        <taxon>Actinomycetota</taxon>
        <taxon>Actinomycetes</taxon>
        <taxon>Mycobacteriales</taxon>
        <taxon>Mycobacteriaceae</taxon>
        <taxon>Mycolicibacterium</taxon>
    </lineage>
</organism>
<evidence type="ECO:0000313" key="3">
    <source>
        <dbReference type="Proteomes" id="UP000309984"/>
    </source>
</evidence>
<comment type="caution">
    <text evidence="2">The sequence shown here is derived from an EMBL/GenBank/DDBJ whole genome shotgun (WGS) entry which is preliminary data.</text>
</comment>
<dbReference type="AlphaFoldDB" id="A0AA94RD15"/>
<evidence type="ECO:0000313" key="2">
    <source>
        <dbReference type="EMBL" id="TLH64323.1"/>
    </source>
</evidence>
<sequence>MITAEYDDAMARARAALAVFRRTAAELSRADAAADVTAALHNLRDDLLQHGPPATRRQDAPSVPQPTRR</sequence>
<gene>
    <name evidence="2" type="ORF">C1S79_19725</name>
</gene>
<keyword evidence="3" id="KW-1185">Reference proteome</keyword>